<dbReference type="OrthoDB" id="8019720at2"/>
<reference evidence="4" key="1">
    <citation type="submission" date="2006-07" db="EMBL/GenBank/DDBJ databases">
        <title>Complete sequence of Thiomicrospira crunogena XCL-2.</title>
        <authorList>
            <consortium name="US DOE Joint Genome Institute"/>
            <person name="Copeland A."/>
            <person name="Lucas S."/>
            <person name="Lapidus A."/>
            <person name="Barry K."/>
            <person name="Detter J.C."/>
            <person name="Glavina del Rio T."/>
            <person name="Hammon N."/>
            <person name="Israni S."/>
            <person name="Dalin E."/>
            <person name="Tice H."/>
            <person name="Pitluck S."/>
            <person name="Chain P."/>
            <person name="Malfatti S."/>
            <person name="Shin M."/>
            <person name="Vergez L."/>
            <person name="Schmutz J."/>
            <person name="Larimer F."/>
            <person name="Land M."/>
            <person name="Hauser L."/>
            <person name="Kyrpides N."/>
            <person name="Lykidis A."/>
            <person name="Scott K.M."/>
            <person name="Sievert S."/>
            <person name="Kerfeld C."/>
            <person name="Freyermuth S."/>
            <person name="Dobrinski K."/>
            <person name="Boller A."/>
            <person name="Fitzpatrick K."/>
            <person name="Thoma P."/>
            <person name="Moore J."/>
            <person name="Richardson P."/>
        </authorList>
    </citation>
    <scope>NUCLEOTIDE SEQUENCE</scope>
    <source>
        <strain evidence="4">XCL-2</strain>
    </source>
</reference>
<dbReference type="eggNOG" id="COG5283">
    <property type="taxonomic scope" value="Bacteria"/>
</dbReference>
<keyword evidence="2" id="KW-0472">Membrane</keyword>
<evidence type="ECO:0000313" key="4">
    <source>
        <dbReference type="EMBL" id="ABB41294.1"/>
    </source>
</evidence>
<proteinExistence type="predicted"/>
<dbReference type="PANTHER" id="PTHR21525">
    <property type="entry name" value="MOTILE SPERM PROTEIN"/>
    <property type="match status" value="1"/>
</dbReference>
<feature type="transmembrane region" description="Helical" evidence="2">
    <location>
        <begin position="532"/>
        <end position="559"/>
    </location>
</feature>
<keyword evidence="2" id="KW-1133">Transmembrane helix</keyword>
<dbReference type="KEGG" id="tcx:Tcr_0698"/>
<dbReference type="PANTHER" id="PTHR21525:SF9">
    <property type="entry name" value="CHANNEL_COLICIN DOMAIN-CONTAINING PROTEIN"/>
    <property type="match status" value="1"/>
</dbReference>
<organism evidence="4">
    <name type="scientific">Hydrogenovibrio crunogenus (strain DSM 25203 / XCL-2)</name>
    <name type="common">Thiomicrospira crunogena</name>
    <dbReference type="NCBI Taxonomy" id="317025"/>
    <lineage>
        <taxon>Bacteria</taxon>
        <taxon>Pseudomonadati</taxon>
        <taxon>Pseudomonadota</taxon>
        <taxon>Gammaproteobacteria</taxon>
        <taxon>Thiotrichales</taxon>
        <taxon>Piscirickettsiaceae</taxon>
        <taxon>Hydrogenovibrio</taxon>
    </lineage>
</organism>
<evidence type="ECO:0000256" key="1">
    <source>
        <dbReference type="SAM" id="Coils"/>
    </source>
</evidence>
<name>Q31HS9_HYDCU</name>
<sequence>MQNQNISIPIRGIDEYSGPAEKIVKQSDRLTKALSRGITEMDRLKKSSKNISNFQKLEKQLGKTASEVDVTRKGLINLGREIKAQEKPNKKLLKEYEAQEKKLARLNDKHRDQKQRLTEVRQSLRDAGYEGRNFARSQDLIQRKLAETSDRMKKMAKYSSELKHAQSKYDKAMQRSANMTIVGYGAMRVGGAVRNIFTSPVQEMRNIEKARGELSSVGVKNTGVVAQKGFDISSKYANITAADFVRAAYDIKSGISNLTDRGVANMTSSAALTAKATKSDVSQMTSLFATAYGSFKKTLFRGETDSRFGDIFSAQLAKSVQSFKTDGGKMQQSIEAMGSGLAASGISMSQQLTGLGMLQQKMTAGESGTTLKALERSAGTAQDKLQKMGYNVNTLDANGNMKSLPDLLESMQKIFGKDYTTETGAKLLKAFGSDEAVKFFKALWGQQDAFRANTKALQEAGHQGMKFTKSMANLIDNNWDSRLAILSGKFDNLKSKIGYALVPVIDRLSKGLGWLLDRGSEFVDKYPDLTSVAVTGVTVIGGLAAAMGSAMIATAMWTATIGRASLMLKKQALENRISSLGIGGGKRGRGMIGKFGGMSKVGTGVAMVGAGGLMAYDTLSNSRLSSSQKAHDVTAIAGGMGGALAGAQAGAILGTAILPGIGTAIGGLLGGMAGGWAGNGLGDTLGKYVAKAFGDSPIEQKAQAQLATKQQTNSAGAPAVDQRQYHFTVHQQPGEDAEAFAHRVAQIHRDEHLRSEYDVR</sequence>
<dbReference type="HOGENOM" id="CLU_366777_0_0_6"/>
<dbReference type="Pfam" id="PF10145">
    <property type="entry name" value="PhageMin_Tail"/>
    <property type="match status" value="1"/>
</dbReference>
<accession>Q31HS9</accession>
<keyword evidence="1" id="KW-0175">Coiled coil</keyword>
<dbReference type="InterPro" id="IPR010090">
    <property type="entry name" value="Phage_tape_meas"/>
</dbReference>
<evidence type="ECO:0000256" key="2">
    <source>
        <dbReference type="SAM" id="Phobius"/>
    </source>
</evidence>
<dbReference type="STRING" id="317025.Tcr_0698"/>
<evidence type="ECO:0000259" key="3">
    <source>
        <dbReference type="Pfam" id="PF10145"/>
    </source>
</evidence>
<keyword evidence="2" id="KW-0812">Transmembrane</keyword>
<feature type="domain" description="Phage tail tape measure protein" evidence="3">
    <location>
        <begin position="236"/>
        <end position="432"/>
    </location>
</feature>
<gene>
    <name evidence="4" type="ordered locus">Tcr_0698</name>
</gene>
<dbReference type="AlphaFoldDB" id="Q31HS9"/>
<feature type="coiled-coil region" evidence="1">
    <location>
        <begin position="89"/>
        <end position="127"/>
    </location>
</feature>
<dbReference type="EMBL" id="CP000109">
    <property type="protein sequence ID" value="ABB41294.1"/>
    <property type="molecule type" value="Genomic_DNA"/>
</dbReference>
<protein>
    <submittedName>
        <fullName evidence="4">Phage tail tape measure protein</fullName>
    </submittedName>
</protein>